<comment type="caution">
    <text evidence="4">The sequence shown here is derived from an EMBL/GenBank/DDBJ whole genome shotgun (WGS) entry which is preliminary data.</text>
</comment>
<comment type="catalytic activity">
    <reaction evidence="1">
        <text>5-amino-6-(5-phospho-D-ribosylamino)uracil + H2O = 5,6-diaminouracil + D-ribose 5-phosphate</text>
        <dbReference type="Rhea" id="RHEA:55020"/>
        <dbReference type="ChEBI" id="CHEBI:15377"/>
        <dbReference type="ChEBI" id="CHEBI:46252"/>
        <dbReference type="ChEBI" id="CHEBI:58453"/>
        <dbReference type="ChEBI" id="CHEBI:78346"/>
    </reaction>
</comment>
<name>A0ABU8HFL7_9BACI</name>
<evidence type="ECO:0000256" key="1">
    <source>
        <dbReference type="ARBA" id="ARBA00000022"/>
    </source>
</evidence>
<sequence>MKKQGGKTIYFYSWKNDYFEFSNFSYHSIVIEGKAYATNEHYFQSMKFLPSVMIEVEDDREISYQEHVRLAHTPAIAKTLGSNRGYKIYPDWDSRRIDVMREAVRAKFTQHSDLRELLQSTGDAVLVEDSPYDYFWGCGKRKTGKNMLGKILMEVREEIRDG</sequence>
<dbReference type="SUPFAM" id="SSF143990">
    <property type="entry name" value="YbiA-like"/>
    <property type="match status" value="1"/>
</dbReference>
<evidence type="ECO:0000313" key="5">
    <source>
        <dbReference type="Proteomes" id="UP001312865"/>
    </source>
</evidence>
<proteinExistence type="predicted"/>
<dbReference type="Proteomes" id="UP001312865">
    <property type="component" value="Unassembled WGS sequence"/>
</dbReference>
<dbReference type="RefSeq" id="WP_336587453.1">
    <property type="nucleotide sequence ID" value="NZ_JBBAXC010000010.1"/>
</dbReference>
<feature type="domain" description="NADAR" evidence="3">
    <location>
        <begin position="10"/>
        <end position="160"/>
    </location>
</feature>
<keyword evidence="5" id="KW-1185">Reference proteome</keyword>
<dbReference type="EMBL" id="JBBAXC010000010">
    <property type="protein sequence ID" value="MEI5908011.1"/>
    <property type="molecule type" value="Genomic_DNA"/>
</dbReference>
<evidence type="ECO:0000256" key="2">
    <source>
        <dbReference type="ARBA" id="ARBA00000751"/>
    </source>
</evidence>
<evidence type="ECO:0000313" key="4">
    <source>
        <dbReference type="EMBL" id="MEI5908011.1"/>
    </source>
</evidence>
<gene>
    <name evidence="4" type="ORF">WAK64_13195</name>
</gene>
<protein>
    <submittedName>
        <fullName evidence="4">NADAR family protein</fullName>
    </submittedName>
</protein>
<dbReference type="NCBIfam" id="TIGR02464">
    <property type="entry name" value="ribofla_fusion"/>
    <property type="match status" value="1"/>
</dbReference>
<accession>A0ABU8HFL7</accession>
<organism evidence="4 5">
    <name type="scientific">Bacillus spongiae</name>
    <dbReference type="NCBI Taxonomy" id="2683610"/>
    <lineage>
        <taxon>Bacteria</taxon>
        <taxon>Bacillati</taxon>
        <taxon>Bacillota</taxon>
        <taxon>Bacilli</taxon>
        <taxon>Bacillales</taxon>
        <taxon>Bacillaceae</taxon>
        <taxon>Bacillus</taxon>
    </lineage>
</organism>
<dbReference type="InterPro" id="IPR037238">
    <property type="entry name" value="YbiA-like_sf"/>
</dbReference>
<evidence type="ECO:0000259" key="3">
    <source>
        <dbReference type="Pfam" id="PF08719"/>
    </source>
</evidence>
<dbReference type="Pfam" id="PF08719">
    <property type="entry name" value="NADAR"/>
    <property type="match status" value="1"/>
</dbReference>
<comment type="catalytic activity">
    <reaction evidence="2">
        <text>2,5-diamino-6-hydroxy-4-(5-phosphoribosylamino)-pyrimidine + H2O = 2,5,6-triamino-4-hydroxypyrimidine + D-ribose 5-phosphate</text>
        <dbReference type="Rhea" id="RHEA:23436"/>
        <dbReference type="ChEBI" id="CHEBI:15377"/>
        <dbReference type="ChEBI" id="CHEBI:58614"/>
        <dbReference type="ChEBI" id="CHEBI:78346"/>
        <dbReference type="ChEBI" id="CHEBI:137796"/>
    </reaction>
</comment>
<dbReference type="Gene3D" id="1.10.357.40">
    <property type="entry name" value="YbiA-like"/>
    <property type="match status" value="1"/>
</dbReference>
<dbReference type="CDD" id="cd15457">
    <property type="entry name" value="NADAR"/>
    <property type="match status" value="1"/>
</dbReference>
<reference evidence="4 5" key="1">
    <citation type="journal article" date="2018" name="J. Microbiol.">
        <title>Bacillus spongiae sp. nov., isolated from sponge of Jeju Island.</title>
        <authorList>
            <person name="Lee G.E."/>
            <person name="Im W.T."/>
            <person name="Park J.S."/>
        </authorList>
    </citation>
    <scope>NUCLEOTIDE SEQUENCE [LARGE SCALE GENOMIC DNA]</scope>
    <source>
        <strain evidence="4 5">135PIL107-10</strain>
    </source>
</reference>
<dbReference type="InterPro" id="IPR012816">
    <property type="entry name" value="NADAR"/>
</dbReference>